<evidence type="ECO:0000256" key="4">
    <source>
        <dbReference type="ARBA" id="ARBA00023163"/>
    </source>
</evidence>
<feature type="domain" description="Response regulatory" evidence="7">
    <location>
        <begin position="8"/>
        <end position="124"/>
    </location>
</feature>
<dbReference type="GO" id="GO:0000160">
    <property type="term" value="P:phosphorelay signal transduction system"/>
    <property type="evidence" value="ECO:0007669"/>
    <property type="project" value="InterPro"/>
</dbReference>
<dbReference type="InterPro" id="IPR016032">
    <property type="entry name" value="Sig_transdc_resp-reg_C-effctor"/>
</dbReference>
<keyword evidence="1 5" id="KW-0597">Phosphoprotein</keyword>
<dbReference type="Proteomes" id="UP000285875">
    <property type="component" value="Chromosome"/>
</dbReference>
<dbReference type="Pfam" id="PF00196">
    <property type="entry name" value="GerE"/>
    <property type="match status" value="1"/>
</dbReference>
<evidence type="ECO:0000259" key="6">
    <source>
        <dbReference type="PROSITE" id="PS50043"/>
    </source>
</evidence>
<dbReference type="InterPro" id="IPR039420">
    <property type="entry name" value="WalR-like"/>
</dbReference>
<protein>
    <submittedName>
        <fullName evidence="8">DNA-binding response regulator</fullName>
    </submittedName>
</protein>
<dbReference type="Gene3D" id="3.40.50.2300">
    <property type="match status" value="1"/>
</dbReference>
<dbReference type="SUPFAM" id="SSF46894">
    <property type="entry name" value="C-terminal effector domain of the bipartite response regulators"/>
    <property type="match status" value="1"/>
</dbReference>
<dbReference type="GO" id="GO:0003677">
    <property type="term" value="F:DNA binding"/>
    <property type="evidence" value="ECO:0007669"/>
    <property type="project" value="UniProtKB-KW"/>
</dbReference>
<dbReference type="RefSeq" id="WP_097799359.1">
    <property type="nucleotide sequence ID" value="NZ_CP025570.1"/>
</dbReference>
<accession>A0A3Q9UF79</accession>
<dbReference type="InterPro" id="IPR000792">
    <property type="entry name" value="Tscrpt_reg_LuxR_C"/>
</dbReference>
<dbReference type="CDD" id="cd06170">
    <property type="entry name" value="LuxR_C_like"/>
    <property type="match status" value="1"/>
</dbReference>
<dbReference type="GO" id="GO:0006355">
    <property type="term" value="P:regulation of DNA-templated transcription"/>
    <property type="evidence" value="ECO:0007669"/>
    <property type="project" value="InterPro"/>
</dbReference>
<evidence type="ECO:0000256" key="3">
    <source>
        <dbReference type="ARBA" id="ARBA00023125"/>
    </source>
</evidence>
<name>A0A3Q9UF79_9ACTN</name>
<reference evidence="9" key="1">
    <citation type="submission" date="2017-12" db="EMBL/GenBank/DDBJ databases">
        <title>Whole genome sequencing of Acidipropionibacterium jensenii strains JS279 and JS280.</title>
        <authorList>
            <person name="Deptula P."/>
            <person name="Laine P."/>
            <person name="Smolander O.-P."/>
            <person name="Paulin L."/>
            <person name="Auvinen P."/>
            <person name="Varmanen P."/>
        </authorList>
    </citation>
    <scope>NUCLEOTIDE SEQUENCE [LARGE SCALE GENOMIC DNA]</scope>
    <source>
        <strain evidence="9">JS280</strain>
    </source>
</reference>
<gene>
    <name evidence="8" type="ORF">C0Z10_10640</name>
</gene>
<dbReference type="SMART" id="SM00448">
    <property type="entry name" value="REC"/>
    <property type="match status" value="1"/>
</dbReference>
<dbReference type="PROSITE" id="PS50043">
    <property type="entry name" value="HTH_LUXR_2"/>
    <property type="match status" value="1"/>
</dbReference>
<dbReference type="InterPro" id="IPR058245">
    <property type="entry name" value="NreC/VraR/RcsB-like_REC"/>
</dbReference>
<keyword evidence="2" id="KW-0805">Transcription regulation</keyword>
<dbReference type="PANTHER" id="PTHR43214">
    <property type="entry name" value="TWO-COMPONENT RESPONSE REGULATOR"/>
    <property type="match status" value="1"/>
</dbReference>
<dbReference type="CDD" id="cd17535">
    <property type="entry name" value="REC_NarL-like"/>
    <property type="match status" value="1"/>
</dbReference>
<dbReference type="Pfam" id="PF00072">
    <property type="entry name" value="Response_reg"/>
    <property type="match status" value="1"/>
</dbReference>
<dbReference type="InterPro" id="IPR001789">
    <property type="entry name" value="Sig_transdc_resp-reg_receiver"/>
</dbReference>
<dbReference type="SMART" id="SM00421">
    <property type="entry name" value="HTH_LUXR"/>
    <property type="match status" value="1"/>
</dbReference>
<dbReference type="PRINTS" id="PR00038">
    <property type="entry name" value="HTHLUXR"/>
</dbReference>
<dbReference type="SUPFAM" id="SSF52172">
    <property type="entry name" value="CheY-like"/>
    <property type="match status" value="1"/>
</dbReference>
<sequence length="225" mass="24011">MNPDQPIRLLLADDQEMVRVGFRMVLDAQPDMEVVGEAADGVQAVAMATELEPDVVLMDIRMPRMDGLEATRQIIAGSSEARVLVLTTFDLDEYVHSALRAGASGFLLKDAGPAELLAGIRSVASGDAVVAPSATRRLLERFLPTDGGGPSPTDPDLIEALSDREREVLTCVGAGLTNAEIAAKLFLAETTVKTHIGHILAKLGLRDRVQMVITAYDAGLVRPGR</sequence>
<evidence type="ECO:0000256" key="2">
    <source>
        <dbReference type="ARBA" id="ARBA00023015"/>
    </source>
</evidence>
<dbReference type="InterPro" id="IPR011006">
    <property type="entry name" value="CheY-like_superfamily"/>
</dbReference>
<keyword evidence="4" id="KW-0804">Transcription</keyword>
<dbReference type="PROSITE" id="PS50110">
    <property type="entry name" value="RESPONSE_REGULATORY"/>
    <property type="match status" value="1"/>
</dbReference>
<evidence type="ECO:0000256" key="1">
    <source>
        <dbReference type="ARBA" id="ARBA00022553"/>
    </source>
</evidence>
<evidence type="ECO:0000313" key="8">
    <source>
        <dbReference type="EMBL" id="AZZ40130.1"/>
    </source>
</evidence>
<evidence type="ECO:0000256" key="5">
    <source>
        <dbReference type="PROSITE-ProRule" id="PRU00169"/>
    </source>
</evidence>
<evidence type="ECO:0000313" key="9">
    <source>
        <dbReference type="Proteomes" id="UP000285875"/>
    </source>
</evidence>
<proteinExistence type="predicted"/>
<dbReference type="PROSITE" id="PS00622">
    <property type="entry name" value="HTH_LUXR_1"/>
    <property type="match status" value="1"/>
</dbReference>
<dbReference type="EMBL" id="CP025570">
    <property type="protein sequence ID" value="AZZ40130.1"/>
    <property type="molecule type" value="Genomic_DNA"/>
</dbReference>
<organism evidence="8 9">
    <name type="scientific">Acidipropionibacterium jensenii</name>
    <dbReference type="NCBI Taxonomy" id="1749"/>
    <lineage>
        <taxon>Bacteria</taxon>
        <taxon>Bacillati</taxon>
        <taxon>Actinomycetota</taxon>
        <taxon>Actinomycetes</taxon>
        <taxon>Propionibacteriales</taxon>
        <taxon>Propionibacteriaceae</taxon>
        <taxon>Acidipropionibacterium</taxon>
    </lineage>
</organism>
<dbReference type="KEGG" id="aji:C0Z10_10640"/>
<feature type="domain" description="HTH luxR-type" evidence="6">
    <location>
        <begin position="154"/>
        <end position="219"/>
    </location>
</feature>
<keyword evidence="3 8" id="KW-0238">DNA-binding</keyword>
<evidence type="ECO:0000259" key="7">
    <source>
        <dbReference type="PROSITE" id="PS50110"/>
    </source>
</evidence>
<dbReference type="AlphaFoldDB" id="A0A3Q9UF79"/>
<feature type="modified residue" description="4-aspartylphosphate" evidence="5">
    <location>
        <position position="59"/>
    </location>
</feature>
<dbReference type="PANTHER" id="PTHR43214:SF24">
    <property type="entry name" value="TRANSCRIPTIONAL REGULATORY PROTEIN NARL-RELATED"/>
    <property type="match status" value="1"/>
</dbReference>